<dbReference type="Pfam" id="PF21271">
    <property type="entry name" value="SNX17-31_F2_FERM"/>
    <property type="match status" value="1"/>
</dbReference>
<dbReference type="Pfam" id="PF21273">
    <property type="entry name" value="SNX17-27-31_F1_FERM"/>
    <property type="match status" value="1"/>
</dbReference>
<evidence type="ECO:0000256" key="6">
    <source>
        <dbReference type="ARBA" id="ARBA00022753"/>
    </source>
</evidence>
<evidence type="ECO:0000256" key="1">
    <source>
        <dbReference type="ARBA" id="ARBA00004180"/>
    </source>
</evidence>
<evidence type="ECO:0000256" key="2">
    <source>
        <dbReference type="ARBA" id="ARBA00004412"/>
    </source>
</evidence>
<dbReference type="PROSITE" id="PS50195">
    <property type="entry name" value="PX"/>
    <property type="match status" value="1"/>
</dbReference>
<dbReference type="PANTHER" id="PTHR12431">
    <property type="entry name" value="SORTING NEXIN 17 AND 27"/>
    <property type="match status" value="1"/>
</dbReference>
<dbReference type="Gene3D" id="1.20.80.60">
    <property type="match status" value="1"/>
</dbReference>
<keyword evidence="4" id="KW-0813">Transport</keyword>
<evidence type="ECO:0000313" key="14">
    <source>
        <dbReference type="Proteomes" id="UP001235939"/>
    </source>
</evidence>
<organism evidence="13 14">
    <name type="scientific">Cordylochernes scorpioides</name>
    <dbReference type="NCBI Taxonomy" id="51811"/>
    <lineage>
        <taxon>Eukaryota</taxon>
        <taxon>Metazoa</taxon>
        <taxon>Ecdysozoa</taxon>
        <taxon>Arthropoda</taxon>
        <taxon>Chelicerata</taxon>
        <taxon>Arachnida</taxon>
        <taxon>Pseudoscorpiones</taxon>
        <taxon>Cheliferoidea</taxon>
        <taxon>Chernetidae</taxon>
        <taxon>Cordylochernes</taxon>
    </lineage>
</organism>
<dbReference type="Gene3D" id="3.10.20.90">
    <property type="entry name" value="Phosphatidylinositol 3-kinase Catalytic Subunit, Chain A, domain 1"/>
    <property type="match status" value="1"/>
</dbReference>
<dbReference type="InterPro" id="IPR036871">
    <property type="entry name" value="PX_dom_sf"/>
</dbReference>
<dbReference type="Pfam" id="PF18116">
    <property type="entry name" value="SNX17_FERM_C"/>
    <property type="match status" value="1"/>
</dbReference>
<feature type="region of interest" description="Disordered" evidence="11">
    <location>
        <begin position="475"/>
        <end position="500"/>
    </location>
</feature>
<dbReference type="Gene3D" id="3.30.1520.10">
    <property type="entry name" value="Phox-like domain"/>
    <property type="match status" value="1"/>
</dbReference>
<sequence length="500" mass="56251">MSLDAYNIHINGAFHCTVRYKQLHSFHEQVGSQMFMLNLCRNTVTPCCCAQLKKEYGQTSLPTFPPKKLLSLTPAQTEERRSQLEKYIQLVSQDVHIATGEIFNGFFLRAQQESLNVQEQPTEVDLYLLNWQRVRVSLLNTAPTSAVLKLVAQNLNLPAQYHGYFDIFLVRKYDASHITGLIVGVAVVRWLQDFESPCLTLQAAGPSKYCLVLRKSYWDMGYDTEVSRDPAGLHLLYVQAVAEVEWGWLRAGPDSRQQLDSLQARGAKKEYLQLARSLQFYGYLHFPPCICDFPHPDTPAIVAVGGRELHLRVKTKAGPSEYSFRVTRIRCWRITTSIADKPPSDGGGTVFNSSGDCLRLELSFEYLMAKDKLQWINLVSDQAILMSVCLQGMVDELLLDKSGPPSRAPPAVLGPRRASWSYMRRDGTSHQISRSVSTDTFVNGNSRLVVKEDSPRVSHQTDKTLAEKLSSLSVKSLRNGHPPKSTMENYAFEGIGDDDL</sequence>
<dbReference type="EMBL" id="CP092878">
    <property type="protein sequence ID" value="UYV78387.1"/>
    <property type="molecule type" value="Genomic_DNA"/>
</dbReference>
<reference evidence="13 14" key="1">
    <citation type="submission" date="2022-01" db="EMBL/GenBank/DDBJ databases">
        <title>A chromosomal length assembly of Cordylochernes scorpioides.</title>
        <authorList>
            <person name="Zeh D."/>
            <person name="Zeh J."/>
        </authorList>
    </citation>
    <scope>NUCLEOTIDE SEQUENCE [LARGE SCALE GENOMIC DNA]</scope>
    <source>
        <strain evidence="13">IN4F17</strain>
        <tissue evidence="13">Whole Body</tissue>
    </source>
</reference>
<dbReference type="InterPro" id="IPR001683">
    <property type="entry name" value="PX_dom"/>
</dbReference>
<dbReference type="InterPro" id="IPR048767">
    <property type="entry name" value="SNX17-31_FERM_F2"/>
</dbReference>
<evidence type="ECO:0000256" key="9">
    <source>
        <dbReference type="ARBA" id="ARBA00023136"/>
    </source>
</evidence>
<feature type="domain" description="PX" evidence="12">
    <location>
        <begin position="1"/>
        <end position="114"/>
    </location>
</feature>
<keyword evidence="8" id="KW-0446">Lipid-binding</keyword>
<dbReference type="CDD" id="cd13337">
    <property type="entry name" value="FERM-like_C_SNX17"/>
    <property type="match status" value="1"/>
</dbReference>
<evidence type="ECO:0000256" key="11">
    <source>
        <dbReference type="SAM" id="MobiDB-lite"/>
    </source>
</evidence>
<proteinExistence type="inferred from homology"/>
<evidence type="ECO:0000256" key="5">
    <source>
        <dbReference type="ARBA" id="ARBA00022490"/>
    </source>
</evidence>
<evidence type="ECO:0000256" key="10">
    <source>
        <dbReference type="ARBA" id="ARBA00023329"/>
    </source>
</evidence>
<dbReference type="Proteomes" id="UP001235939">
    <property type="component" value="Chromosome 16"/>
</dbReference>
<dbReference type="PANTHER" id="PTHR12431:SF14">
    <property type="entry name" value="LD15323P"/>
    <property type="match status" value="1"/>
</dbReference>
<keyword evidence="10" id="KW-0968">Cytoplasmic vesicle</keyword>
<dbReference type="InterPro" id="IPR011993">
    <property type="entry name" value="PH-like_dom_sf"/>
</dbReference>
<dbReference type="CDD" id="cd06885">
    <property type="entry name" value="PX_SNX17_31"/>
    <property type="match status" value="1"/>
</dbReference>
<dbReference type="Pfam" id="PF00787">
    <property type="entry name" value="PX"/>
    <property type="match status" value="1"/>
</dbReference>
<comment type="subcellular location">
    <subcellularLocation>
        <location evidence="1">Cytoplasmic vesicle membrane</location>
        <topology evidence="1">Peripheral membrane protein</topology>
        <orientation evidence="1">Cytoplasmic side</orientation>
    </subcellularLocation>
    <subcellularLocation>
        <location evidence="2">Early endosome</location>
    </subcellularLocation>
</comment>
<evidence type="ECO:0000256" key="7">
    <source>
        <dbReference type="ARBA" id="ARBA00022927"/>
    </source>
</evidence>
<protein>
    <submittedName>
        <fullName evidence="13">SNX17</fullName>
    </submittedName>
</protein>
<dbReference type="SUPFAM" id="SSF64268">
    <property type="entry name" value="PX domain"/>
    <property type="match status" value="1"/>
</dbReference>
<accession>A0ABY6LB64</accession>
<dbReference type="InterPro" id="IPR037836">
    <property type="entry name" value="SNX17_FERM-like_dom"/>
</dbReference>
<dbReference type="CDD" id="cd16121">
    <property type="entry name" value="FERM_F1_SNX17"/>
    <property type="match status" value="1"/>
</dbReference>
<dbReference type="InterPro" id="IPR040842">
    <property type="entry name" value="SNX17/31_FERM"/>
</dbReference>
<keyword evidence="6" id="KW-0967">Endosome</keyword>
<evidence type="ECO:0000259" key="12">
    <source>
        <dbReference type="PROSITE" id="PS50195"/>
    </source>
</evidence>
<keyword evidence="14" id="KW-1185">Reference proteome</keyword>
<evidence type="ECO:0000256" key="8">
    <source>
        <dbReference type="ARBA" id="ARBA00023121"/>
    </source>
</evidence>
<keyword evidence="7" id="KW-0653">Protein transport</keyword>
<comment type="similarity">
    <text evidence="3">Belongs to the sorting nexin family.</text>
</comment>
<gene>
    <name evidence="13" type="ORF">LAZ67_16001151</name>
</gene>
<keyword evidence="5" id="KW-0963">Cytoplasm</keyword>
<dbReference type="InterPro" id="IPR028666">
    <property type="entry name" value="SNX17_FERM_N"/>
</dbReference>
<keyword evidence="9" id="KW-0472">Membrane</keyword>
<evidence type="ECO:0000313" key="13">
    <source>
        <dbReference type="EMBL" id="UYV78387.1"/>
    </source>
</evidence>
<name>A0ABY6LB64_9ARAC</name>
<dbReference type="Gene3D" id="2.30.29.30">
    <property type="entry name" value="Pleckstrin-homology domain (PH domain)/Phosphotyrosine-binding domain (PTB)"/>
    <property type="match status" value="1"/>
</dbReference>
<evidence type="ECO:0000256" key="3">
    <source>
        <dbReference type="ARBA" id="ARBA00010883"/>
    </source>
</evidence>
<evidence type="ECO:0000256" key="4">
    <source>
        <dbReference type="ARBA" id="ARBA00022448"/>
    </source>
</evidence>
<dbReference type="InterPro" id="IPR048763">
    <property type="entry name" value="SNX17-31_FERM_F1"/>
</dbReference>